<gene>
    <name evidence="1" type="ORF">PQG83_07955</name>
</gene>
<reference evidence="1 2" key="1">
    <citation type="submission" date="2023-01" db="EMBL/GenBank/DDBJ databases">
        <title>Cultivation and genomic characterization of new, ubiquitous marine nitrite-oxidizing bacteria from the Nitrospirales.</title>
        <authorList>
            <person name="Mueller A.J."/>
            <person name="Daebeler A."/>
            <person name="Herbold C.W."/>
            <person name="Kirkegaard R.H."/>
            <person name="Daims H."/>
        </authorList>
    </citation>
    <scope>NUCLEOTIDE SEQUENCE [LARGE SCALE GENOMIC DNA]</scope>
    <source>
        <strain evidence="1 2">DK</strain>
    </source>
</reference>
<dbReference type="EMBL" id="CP116968">
    <property type="protein sequence ID" value="WNM63677.1"/>
    <property type="molecule type" value="Genomic_DNA"/>
</dbReference>
<evidence type="ECO:0000313" key="1">
    <source>
        <dbReference type="EMBL" id="WNM63677.1"/>
    </source>
</evidence>
<dbReference type="AlphaFoldDB" id="A0AA96GMP0"/>
<dbReference type="KEGG" id="nneo:PQG83_07955"/>
<accession>A0AA96GMP0</accession>
<dbReference type="RefSeq" id="WP_312748363.1">
    <property type="nucleotide sequence ID" value="NZ_CP116968.1"/>
</dbReference>
<keyword evidence="2" id="KW-1185">Reference proteome</keyword>
<organism evidence="1 2">
    <name type="scientific">Candidatus Nitrospira neomarina</name>
    <dbReference type="NCBI Taxonomy" id="3020899"/>
    <lineage>
        <taxon>Bacteria</taxon>
        <taxon>Pseudomonadati</taxon>
        <taxon>Nitrospirota</taxon>
        <taxon>Nitrospiria</taxon>
        <taxon>Nitrospirales</taxon>
        <taxon>Nitrospiraceae</taxon>
        <taxon>Nitrospira</taxon>
    </lineage>
</organism>
<evidence type="ECO:0000313" key="2">
    <source>
        <dbReference type="Proteomes" id="UP001302494"/>
    </source>
</evidence>
<dbReference type="Proteomes" id="UP001302494">
    <property type="component" value="Chromosome"/>
</dbReference>
<proteinExistence type="predicted"/>
<sequence>MRISGRIIGLLKEYMHDLVEQAKQEEAAHASFGFASQPYRADEAISDLLAILDDRIESEGVQVGLPIEFLHQMWTLCNKATTHISETVWLRKNLDQGTGSKAEVRQLTYQALITFLEAQPEDDESGDATPN</sequence>
<protein>
    <submittedName>
        <fullName evidence="1">Uncharacterized protein</fullName>
    </submittedName>
</protein>
<name>A0AA96GMP0_9BACT</name>